<reference evidence="1" key="1">
    <citation type="submission" date="2018-05" db="EMBL/GenBank/DDBJ databases">
        <authorList>
            <person name="Lanie J.A."/>
            <person name="Ng W.-L."/>
            <person name="Kazmierczak K.M."/>
            <person name="Andrzejewski T.M."/>
            <person name="Davidsen T.M."/>
            <person name="Wayne K.J."/>
            <person name="Tettelin H."/>
            <person name="Glass J.I."/>
            <person name="Rusch D."/>
            <person name="Podicherti R."/>
            <person name="Tsui H.-C.T."/>
            <person name="Winkler M.E."/>
        </authorList>
    </citation>
    <scope>NUCLEOTIDE SEQUENCE</scope>
</reference>
<dbReference type="EMBL" id="UINC01007343">
    <property type="protein sequence ID" value="SVA32793.1"/>
    <property type="molecule type" value="Genomic_DNA"/>
</dbReference>
<proteinExistence type="predicted"/>
<name>A0A381V0P1_9ZZZZ</name>
<protein>
    <submittedName>
        <fullName evidence="1">Uncharacterized protein</fullName>
    </submittedName>
</protein>
<organism evidence="1">
    <name type="scientific">marine metagenome</name>
    <dbReference type="NCBI Taxonomy" id="408172"/>
    <lineage>
        <taxon>unclassified sequences</taxon>
        <taxon>metagenomes</taxon>
        <taxon>ecological metagenomes</taxon>
    </lineage>
</organism>
<accession>A0A381V0P1</accession>
<dbReference type="AlphaFoldDB" id="A0A381V0P1"/>
<gene>
    <name evidence="1" type="ORF">METZ01_LOCUS85647</name>
</gene>
<sequence length="64" mass="6405">MATYECSSCGMSVNASCGACDTPLVDAILTKDDGSTVQVSECPNGHGKIKSPLCCGADMSCAVA</sequence>
<evidence type="ECO:0000313" key="1">
    <source>
        <dbReference type="EMBL" id="SVA32793.1"/>
    </source>
</evidence>